<name>A0AAV5L7J9_9ROSI</name>
<dbReference type="Proteomes" id="UP001054252">
    <property type="component" value="Unassembled WGS sequence"/>
</dbReference>
<reference evidence="5 6" key="1">
    <citation type="journal article" date="2021" name="Commun. Biol.">
        <title>The genome of Shorea leprosula (Dipterocarpaceae) highlights the ecological relevance of drought in aseasonal tropical rainforests.</title>
        <authorList>
            <person name="Ng K.K.S."/>
            <person name="Kobayashi M.J."/>
            <person name="Fawcett J.A."/>
            <person name="Hatakeyama M."/>
            <person name="Paape T."/>
            <person name="Ng C.H."/>
            <person name="Ang C.C."/>
            <person name="Tnah L.H."/>
            <person name="Lee C.T."/>
            <person name="Nishiyama T."/>
            <person name="Sese J."/>
            <person name="O'Brien M.J."/>
            <person name="Copetti D."/>
            <person name="Mohd Noor M.I."/>
            <person name="Ong R.C."/>
            <person name="Putra M."/>
            <person name="Sireger I.Z."/>
            <person name="Indrioko S."/>
            <person name="Kosugi Y."/>
            <person name="Izuno A."/>
            <person name="Isagi Y."/>
            <person name="Lee S.L."/>
            <person name="Shimizu K.K."/>
        </authorList>
    </citation>
    <scope>NUCLEOTIDE SEQUENCE [LARGE SCALE GENOMIC DNA]</scope>
    <source>
        <strain evidence="5">214</strain>
    </source>
</reference>
<gene>
    <name evidence="5" type="ORF">SLEP1_g41457</name>
</gene>
<evidence type="ECO:0000256" key="3">
    <source>
        <dbReference type="PROSITE-ProRule" id="PRU01191"/>
    </source>
</evidence>
<comment type="caution">
    <text evidence="3">Lacks conserved residue(s) required for the propagation of feature annotation.</text>
</comment>
<evidence type="ECO:0008006" key="7">
    <source>
        <dbReference type="Google" id="ProtNLM"/>
    </source>
</evidence>
<dbReference type="Pfam" id="PF03514">
    <property type="entry name" value="GRAS"/>
    <property type="match status" value="1"/>
</dbReference>
<proteinExistence type="inferred from homology"/>
<keyword evidence="1" id="KW-0805">Transcription regulation</keyword>
<dbReference type="InterPro" id="IPR005202">
    <property type="entry name" value="TF_GRAS"/>
</dbReference>
<organism evidence="5 6">
    <name type="scientific">Rubroshorea leprosula</name>
    <dbReference type="NCBI Taxonomy" id="152421"/>
    <lineage>
        <taxon>Eukaryota</taxon>
        <taxon>Viridiplantae</taxon>
        <taxon>Streptophyta</taxon>
        <taxon>Embryophyta</taxon>
        <taxon>Tracheophyta</taxon>
        <taxon>Spermatophyta</taxon>
        <taxon>Magnoliopsida</taxon>
        <taxon>eudicotyledons</taxon>
        <taxon>Gunneridae</taxon>
        <taxon>Pentapetalae</taxon>
        <taxon>rosids</taxon>
        <taxon>malvids</taxon>
        <taxon>Malvales</taxon>
        <taxon>Dipterocarpaceae</taxon>
        <taxon>Rubroshorea</taxon>
    </lineage>
</organism>
<dbReference type="EMBL" id="BPVZ01000098">
    <property type="protein sequence ID" value="GKV32891.1"/>
    <property type="molecule type" value="Genomic_DNA"/>
</dbReference>
<evidence type="ECO:0000256" key="1">
    <source>
        <dbReference type="ARBA" id="ARBA00023015"/>
    </source>
</evidence>
<evidence type="ECO:0000256" key="4">
    <source>
        <dbReference type="SAM" id="MobiDB-lite"/>
    </source>
</evidence>
<dbReference type="PROSITE" id="PS50985">
    <property type="entry name" value="GRAS"/>
    <property type="match status" value="1"/>
</dbReference>
<keyword evidence="2" id="KW-0804">Transcription</keyword>
<evidence type="ECO:0000256" key="2">
    <source>
        <dbReference type="ARBA" id="ARBA00023163"/>
    </source>
</evidence>
<feature type="region of interest" description="Disordered" evidence="4">
    <location>
        <begin position="357"/>
        <end position="392"/>
    </location>
</feature>
<comment type="similarity">
    <text evidence="3">Belongs to the GRAS family.</text>
</comment>
<sequence>MDSTFNRFPYSENGFEFGDGVIFSDPNGYQNVEVSNVFESNNQSLGLSSSEAPVVPESEYLSSSNLASFPSMEKEGDSSFLCDDSDFSDTVLKYISQMLMEEDMEEKPCMFHDALALQAAEKSLYEVLGEKYPPIDQTQTPFCGYQDAESPDNCSSGIYSDQNSYGSSSGSTSSPIDLPWNVDFLENSSRPSFLKTPIPPNFVFQSTPNSNLPSSLSSQNNFSSNGNRVLGSSVSELVIPNFFSESELALQFNKGVEEASKFLPKANLLTIAVENIASAPEMKEKTIKTAVKAEQDDREHSPTRLTVKKNHEREDEELEEWRSKKQSAVCVDENELLEMFDKLEICGVRKDQHPSCTLDQPLQNGQSKTLQQKQQTNGSNGGKTSGKKQQENKKEVVDLRTLLIVCAQAVSSNDIKTANRQLKRIRQHSSQFGDGSQRLAHIFADALEARMAGTGTQIYTALSSKRKSAADILKSYQLYISACPFLKFAFIFANHNILELIKGKKVTTLHIIDFGIFYGFQFLALIMRLSELPGGPPKLRITGIDFPQRGFRPAEAVRNTGCRLARFCEKVNVPFEYNAIAQKWETIRIEDLKIRPNESVVVNSQYRFKNLLDETVVVNNPRDTVLKLIRRINPDMFLHSIVNGTYNAPFFVTRFKEVLFYYSGLFDICDASIPREDEIRLMFEKEIFGREVMNVVACEGTERIERPETHKQWLARTMRAGFVQRPLDPKLLTYLKCKAKDLYHRHSDFMVGQDGQWMLQGWKGRTLYASSVWLPA</sequence>
<feature type="compositionally biased region" description="Polar residues" evidence="4">
    <location>
        <begin position="357"/>
        <end position="374"/>
    </location>
</feature>
<accession>A0AAV5L7J9</accession>
<feature type="compositionally biased region" description="Basic and acidic residues" evidence="4">
    <location>
        <begin position="293"/>
        <end position="302"/>
    </location>
</feature>
<dbReference type="PANTHER" id="PTHR31636">
    <property type="entry name" value="OSJNBA0084A10.13 PROTEIN-RELATED"/>
    <property type="match status" value="1"/>
</dbReference>
<feature type="short sequence motif" description="VHIID" evidence="3">
    <location>
        <begin position="509"/>
        <end position="513"/>
    </location>
</feature>
<feature type="region of interest" description="Leucine repeat II (LRII)" evidence="3">
    <location>
        <begin position="559"/>
        <end position="591"/>
    </location>
</feature>
<evidence type="ECO:0000313" key="6">
    <source>
        <dbReference type="Proteomes" id="UP001054252"/>
    </source>
</evidence>
<feature type="region of interest" description="Leucine repeat I (LRI)" evidence="3">
    <location>
        <begin position="397"/>
        <end position="457"/>
    </location>
</feature>
<feature type="region of interest" description="Disordered" evidence="4">
    <location>
        <begin position="293"/>
        <end position="324"/>
    </location>
</feature>
<dbReference type="AlphaFoldDB" id="A0AAV5L7J9"/>
<feature type="region of interest" description="SAW" evidence="3">
    <location>
        <begin position="697"/>
        <end position="774"/>
    </location>
</feature>
<keyword evidence="6" id="KW-1185">Reference proteome</keyword>
<protein>
    <recommendedName>
        <fullName evidence="7">Scarecrow-like protein 14</fullName>
    </recommendedName>
</protein>
<evidence type="ECO:0000313" key="5">
    <source>
        <dbReference type="EMBL" id="GKV32891.1"/>
    </source>
</evidence>
<comment type="caution">
    <text evidence="5">The sequence shown here is derived from an EMBL/GenBank/DDBJ whole genome shotgun (WGS) entry which is preliminary data.</text>
</comment>